<keyword evidence="3" id="KW-1185">Reference proteome</keyword>
<name>A0A4R4YR25_9ACTN</name>
<accession>A0A4R4YR25</accession>
<dbReference type="InterPro" id="IPR001279">
    <property type="entry name" value="Metallo-B-lactamas"/>
</dbReference>
<dbReference type="SUPFAM" id="SSF56281">
    <property type="entry name" value="Metallo-hydrolase/oxidoreductase"/>
    <property type="match status" value="1"/>
</dbReference>
<dbReference type="GO" id="GO:0016787">
    <property type="term" value="F:hydrolase activity"/>
    <property type="evidence" value="ECO:0007669"/>
    <property type="project" value="UniProtKB-KW"/>
</dbReference>
<dbReference type="InterPro" id="IPR050855">
    <property type="entry name" value="NDM-1-like"/>
</dbReference>
<dbReference type="PANTHER" id="PTHR42951">
    <property type="entry name" value="METALLO-BETA-LACTAMASE DOMAIN-CONTAINING"/>
    <property type="match status" value="1"/>
</dbReference>
<reference evidence="2 3" key="1">
    <citation type="submission" date="2019-03" db="EMBL/GenBank/DDBJ databases">
        <title>Draft genome sequences of novel Actinobacteria.</title>
        <authorList>
            <person name="Sahin N."/>
            <person name="Ay H."/>
            <person name="Saygin H."/>
        </authorList>
    </citation>
    <scope>NUCLEOTIDE SEQUENCE [LARGE SCALE GENOMIC DNA]</scope>
    <source>
        <strain evidence="2 3">CH32</strain>
    </source>
</reference>
<comment type="caution">
    <text evidence="2">The sequence shown here is derived from an EMBL/GenBank/DDBJ whole genome shotgun (WGS) entry which is preliminary data.</text>
</comment>
<evidence type="ECO:0000313" key="3">
    <source>
        <dbReference type="Proteomes" id="UP000295302"/>
    </source>
</evidence>
<dbReference type="Pfam" id="PF00753">
    <property type="entry name" value="Lactamase_B"/>
    <property type="match status" value="1"/>
</dbReference>
<dbReference type="OrthoDB" id="2273115at2"/>
<dbReference type="CDD" id="cd16282">
    <property type="entry name" value="metallo-hydrolase-like_MBL-fold"/>
    <property type="match status" value="1"/>
</dbReference>
<gene>
    <name evidence="2" type="ORF">E1286_20490</name>
</gene>
<evidence type="ECO:0000313" key="2">
    <source>
        <dbReference type="EMBL" id="TDD46609.1"/>
    </source>
</evidence>
<dbReference type="SMART" id="SM00849">
    <property type="entry name" value="Lactamase_B"/>
    <property type="match status" value="1"/>
</dbReference>
<dbReference type="AlphaFoldDB" id="A0A4R4YR25"/>
<feature type="domain" description="Metallo-beta-lactamase" evidence="1">
    <location>
        <begin position="46"/>
        <end position="232"/>
    </location>
</feature>
<dbReference type="Gene3D" id="3.60.15.10">
    <property type="entry name" value="Ribonuclease Z/Hydroxyacylglutathione hydrolase-like"/>
    <property type="match status" value="1"/>
</dbReference>
<dbReference type="PANTHER" id="PTHR42951:SF4">
    <property type="entry name" value="ACYL-COENZYME A THIOESTERASE MBLAC2"/>
    <property type="match status" value="1"/>
</dbReference>
<keyword evidence="2" id="KW-0378">Hydrolase</keyword>
<organism evidence="2 3">
    <name type="scientific">Nonomuraea terrae</name>
    <dbReference type="NCBI Taxonomy" id="2530383"/>
    <lineage>
        <taxon>Bacteria</taxon>
        <taxon>Bacillati</taxon>
        <taxon>Actinomycetota</taxon>
        <taxon>Actinomycetes</taxon>
        <taxon>Streptosporangiales</taxon>
        <taxon>Streptosporangiaceae</taxon>
        <taxon>Nonomuraea</taxon>
    </lineage>
</organism>
<dbReference type="Proteomes" id="UP000295302">
    <property type="component" value="Unassembled WGS sequence"/>
</dbReference>
<proteinExistence type="predicted"/>
<dbReference type="EMBL" id="SMKQ01000059">
    <property type="protein sequence ID" value="TDD46609.1"/>
    <property type="molecule type" value="Genomic_DNA"/>
</dbReference>
<evidence type="ECO:0000259" key="1">
    <source>
        <dbReference type="SMART" id="SM00849"/>
    </source>
</evidence>
<protein>
    <submittedName>
        <fullName evidence="2">MBL fold metallo-hydrolase</fullName>
    </submittedName>
</protein>
<sequence length="290" mass="32419">MRVTGVDDDLEVICHRPILKVWFVSMYDTWHEVGDRVYVRRHRSFDMNTGLVVGDDGHCLVIDTRSSHREAADLIEAVRTITPGPWTVVNSHAHFDHCFGNALFRPAEIWGHVRCAEELESHGEQQRANMIEYRPERREELEEVTIVPPDQTFAVTASLDIGGRMVHLRHFGLGHSSNDVVVHVPDAGVVFAGDLVEEGAPPAFADSYPLDWPATLAAMLAEMPEDVIVPGHGAVVDRAYAWAQHDELALVADLAKRAHVEGLRDLIGRFPYAEDISQQAIVRAFRQLDA</sequence>
<dbReference type="InterPro" id="IPR036866">
    <property type="entry name" value="RibonucZ/Hydroxyglut_hydro"/>
</dbReference>